<evidence type="ECO:0000256" key="1">
    <source>
        <dbReference type="PROSITE-ProRule" id="PRU00267"/>
    </source>
</evidence>
<keyword evidence="1" id="KW-0238">DNA-binding</keyword>
<evidence type="ECO:0000313" key="5">
    <source>
        <dbReference type="Proteomes" id="UP001314229"/>
    </source>
</evidence>
<dbReference type="EMBL" id="CAWUFR010000028">
    <property type="protein sequence ID" value="CAK6957197.1"/>
    <property type="molecule type" value="Genomic_DNA"/>
</dbReference>
<dbReference type="Proteomes" id="UP001314229">
    <property type="component" value="Unassembled WGS sequence"/>
</dbReference>
<comment type="caution">
    <text evidence="4">The sequence shown here is derived from an EMBL/GenBank/DDBJ whole genome shotgun (WGS) entry which is preliminary data.</text>
</comment>
<feature type="domain" description="HMG box" evidence="3">
    <location>
        <begin position="143"/>
        <end position="211"/>
    </location>
</feature>
<dbReference type="GO" id="GO:0003677">
    <property type="term" value="F:DNA binding"/>
    <property type="evidence" value="ECO:0007669"/>
    <property type="project" value="UniProtKB-UniRule"/>
</dbReference>
<dbReference type="AlphaFoldDB" id="A0AAV1NFC5"/>
<reference evidence="4 5" key="1">
    <citation type="submission" date="2024-01" db="EMBL/GenBank/DDBJ databases">
        <authorList>
            <person name="Alioto T."/>
            <person name="Alioto T."/>
            <person name="Gomez Garrido J."/>
        </authorList>
    </citation>
    <scope>NUCLEOTIDE SEQUENCE [LARGE SCALE GENOMIC DNA]</scope>
</reference>
<feature type="compositionally biased region" description="Basic residues" evidence="2">
    <location>
        <begin position="1"/>
        <end position="10"/>
    </location>
</feature>
<dbReference type="InterPro" id="IPR052856">
    <property type="entry name" value="SOX30_TF"/>
</dbReference>
<feature type="region of interest" description="Disordered" evidence="2">
    <location>
        <begin position="1"/>
        <end position="33"/>
    </location>
</feature>
<dbReference type="PANTHER" id="PTHR47279">
    <property type="entry name" value="TRANSCRIPTION FACTOR SOX-30"/>
    <property type="match status" value="1"/>
</dbReference>
<feature type="compositionally biased region" description="Gly residues" evidence="2">
    <location>
        <begin position="255"/>
        <end position="277"/>
    </location>
</feature>
<organism evidence="4 5">
    <name type="scientific">Scomber scombrus</name>
    <name type="common">Atlantic mackerel</name>
    <name type="synonym">Scomber vernalis</name>
    <dbReference type="NCBI Taxonomy" id="13677"/>
    <lineage>
        <taxon>Eukaryota</taxon>
        <taxon>Metazoa</taxon>
        <taxon>Chordata</taxon>
        <taxon>Craniata</taxon>
        <taxon>Vertebrata</taxon>
        <taxon>Euteleostomi</taxon>
        <taxon>Actinopterygii</taxon>
        <taxon>Neopterygii</taxon>
        <taxon>Teleostei</taxon>
        <taxon>Neoteleostei</taxon>
        <taxon>Acanthomorphata</taxon>
        <taxon>Pelagiaria</taxon>
        <taxon>Scombriformes</taxon>
        <taxon>Scombridae</taxon>
        <taxon>Scomber</taxon>
    </lineage>
</organism>
<feature type="region of interest" description="Disordered" evidence="2">
    <location>
        <begin position="213"/>
        <end position="283"/>
    </location>
</feature>
<feature type="DNA-binding region" description="HMG box" evidence="1">
    <location>
        <begin position="143"/>
        <end position="211"/>
    </location>
</feature>
<keyword evidence="5" id="KW-1185">Reference proteome</keyword>
<dbReference type="SUPFAM" id="SSF47095">
    <property type="entry name" value="HMG-box"/>
    <property type="match status" value="1"/>
</dbReference>
<name>A0AAV1NFC5_SCOSC</name>
<accession>A0AAV1NFC5</accession>
<dbReference type="Gene3D" id="1.10.30.10">
    <property type="entry name" value="High mobility group box domain"/>
    <property type="match status" value="1"/>
</dbReference>
<feature type="compositionally biased region" description="Low complexity" evidence="2">
    <location>
        <begin position="226"/>
        <end position="246"/>
    </location>
</feature>
<dbReference type="GO" id="GO:0005634">
    <property type="term" value="C:nucleus"/>
    <property type="evidence" value="ECO:0007669"/>
    <property type="project" value="UniProtKB-UniRule"/>
</dbReference>
<dbReference type="SMART" id="SM00398">
    <property type="entry name" value="HMG"/>
    <property type="match status" value="1"/>
</dbReference>
<gene>
    <name evidence="4" type="ORF">FSCOSCO3_A021576</name>
</gene>
<dbReference type="PANTHER" id="PTHR47279:SF1">
    <property type="entry name" value="TRANSCRIPTION FACTOR SOX-30"/>
    <property type="match status" value="1"/>
</dbReference>
<protein>
    <submittedName>
        <fullName evidence="4">Transcription factor SOX-7-like</fullName>
    </submittedName>
</protein>
<sequence>MDRWQRKRHRETVEERDPNYSPYTTRPPDRDRRLCQAGDGGYFQRLIRENANYAAAPFTATFDAGNGKLPPFSTFFDKALHQGVSAKSTRRQVTAAREPLTPDLVHLTPTSPGLGFPVINFTIQPTEEDLKQMQTGQDKNGHIKRPMNAFMVWARIHRAALHEAFPEASMTDISIQLGCEWSRLSQEQKRPYFEVSDKLKHIHRKRFPDYEFRPLKKKDRESFTSEQEGGQEAGQKAGQRAGPEGGQRAEQEGGQRAGPEGGQGAGPEGGQRAGPEGGQDRDISFFVPQAMPPAQSELLGVPVYPCLAMMPYTVGYYPYPSICPYHPMGPHSRVQIHSSRCQNASGPLQGVTNHHNQQRGGTALSSLTREFMQSEHPPAEVLIRSTMTLESLGQPDTGASQQFSANNNVQIKCEDDVDVVGLL</sequence>
<evidence type="ECO:0000313" key="4">
    <source>
        <dbReference type="EMBL" id="CAK6957197.1"/>
    </source>
</evidence>
<dbReference type="InterPro" id="IPR036910">
    <property type="entry name" value="HMG_box_dom_sf"/>
</dbReference>
<dbReference type="Pfam" id="PF00505">
    <property type="entry name" value="HMG_box"/>
    <property type="match status" value="1"/>
</dbReference>
<dbReference type="PROSITE" id="PS50118">
    <property type="entry name" value="HMG_BOX_2"/>
    <property type="match status" value="1"/>
</dbReference>
<proteinExistence type="predicted"/>
<dbReference type="InterPro" id="IPR009071">
    <property type="entry name" value="HMG_box_dom"/>
</dbReference>
<evidence type="ECO:0000256" key="2">
    <source>
        <dbReference type="SAM" id="MobiDB-lite"/>
    </source>
</evidence>
<keyword evidence="1" id="KW-0539">Nucleus</keyword>
<evidence type="ECO:0000259" key="3">
    <source>
        <dbReference type="PROSITE" id="PS50118"/>
    </source>
</evidence>
<feature type="compositionally biased region" description="Basic and acidic residues" evidence="2">
    <location>
        <begin position="213"/>
        <end position="223"/>
    </location>
</feature>